<dbReference type="GO" id="GO:0005524">
    <property type="term" value="F:ATP binding"/>
    <property type="evidence" value="ECO:0007669"/>
    <property type="project" value="UniProtKB-KW"/>
</dbReference>
<feature type="domain" description="Protein kinase" evidence="4">
    <location>
        <begin position="4"/>
        <end position="256"/>
    </location>
</feature>
<dbReference type="RefSeq" id="XP_009519662.1">
    <property type="nucleotide sequence ID" value="XM_009521367.1"/>
</dbReference>
<evidence type="ECO:0000256" key="3">
    <source>
        <dbReference type="SAM" id="MobiDB-lite"/>
    </source>
</evidence>
<feature type="compositionally biased region" description="Low complexity" evidence="3">
    <location>
        <begin position="322"/>
        <end position="339"/>
    </location>
</feature>
<protein>
    <recommendedName>
        <fullName evidence="4">Protein kinase domain-containing protein</fullName>
    </recommendedName>
</protein>
<proteinExistence type="predicted"/>
<dbReference type="Pfam" id="PF00069">
    <property type="entry name" value="Pkinase"/>
    <property type="match status" value="1"/>
</dbReference>
<dbReference type="STRING" id="1094619.G4YV75"/>
<dbReference type="OMA" id="ISTQHEW"/>
<gene>
    <name evidence="5" type="ORF">PHYSODRAFT_311389</name>
</gene>
<evidence type="ECO:0000313" key="5">
    <source>
        <dbReference type="EMBL" id="EGZ24374.1"/>
    </source>
</evidence>
<dbReference type="PANTHER" id="PTHR46562:SF1">
    <property type="entry name" value="SERINE_THREONINE-PROTEIN KINASE ULK4"/>
    <property type="match status" value="1"/>
</dbReference>
<dbReference type="InterPro" id="IPR011989">
    <property type="entry name" value="ARM-like"/>
</dbReference>
<dbReference type="InterPro" id="IPR016024">
    <property type="entry name" value="ARM-type_fold"/>
</dbReference>
<dbReference type="SMR" id="G4YV75"/>
<accession>G4YV75</accession>
<name>G4YV75_PHYSP</name>
<dbReference type="InterPro" id="IPR000719">
    <property type="entry name" value="Prot_kinase_dom"/>
</dbReference>
<evidence type="ECO:0000313" key="6">
    <source>
        <dbReference type="Proteomes" id="UP000002640"/>
    </source>
</evidence>
<evidence type="ECO:0000256" key="2">
    <source>
        <dbReference type="ARBA" id="ARBA00022840"/>
    </source>
</evidence>
<sequence length="1252" mass="138982">MENYNIYDEIGRGTHSFVYKARRKRSIEYVTVKSTAKSRMDKILNEVPFLHKLDSRYVVKFFDWYESSNHIWLILEFCMGGDLLNLITQDKQLPEAAVKSFGLELVAGLQYLHANSILYCDLKPANVLIDEFGSLKLADFGLARRIPGSDAAPTRPLAPGSPHYMAPELFQQPAIHSFASDFWALGCVLYELRTGRQPFTHTNFSELARMIQTDTVVLPVPGYEMSPVFCNLLERLLVKDPYQRITWNELVDHPFWNDLPRLEKVVMPAQAIFDAAGPSPRRYPDASAASSASVSFEDRPNDDQQGNDEDENSAKGTPGIFSAQANANAPTSAATGDDGAAFAASMDSSSEDLLDGLSTQRRDHDETRPVSAPSSQMRTTTSNNEGLDEDDASIEDQHIDSIPLDIDMRHRWRAANDPHSAPPAVSNAPRRRIQLHTLFDRDGAPGGGLRKVSKLIFTAADCRVKSIIGNKDIQIGDLPRIHADHLHFEPTSPQDLLSCTTEALESQLKEIYVSLKSSQADDTEKLSVMAYLFSLSCHARLAHVIVNSSILKLLIRMLGHESRLASSNRVLLPMLCLVLGVLFRFATFITPSSPDQLRQLVGTLLQSRPLALACLGELLFYISTQQEWELPMDGVEGVLACVNDPDIGVRYYAVRTLGNMLIHCTDILLPKLMSEQIVALAQVLRHLRTPSSAANLPSRLKRSILLHFAKPEVLNAVWRGAQNAKGAVDLAIASLNIVNAFLDIKVAADREAESTAIKASRELLLDRVVAFSSIQRILILLRLGVQLNRGFLQSFVQNDALKLVEQVLFPIADHLYEDDDTPGSVSPESKLSAFELYLSQCALNLCKLTIRMALKLGADCFSSHEHGDTDSANNNNTEHRSPKISPLPFELFSGLLRNPTCRLQLLNYFVANDSKQYTFFLRLMAKLLTAFPNEELNVYGDLDTTTVAVYVSRILLDLFEFSAREASDIVLVEKQVLFTHLLPAVVEHITPTEGSKNDDALAVNCLKILHVVLLDFDYEDDNGEYELYDRFIRSALVPSLDSMVNGQSVKVESTWSLASELLFGLISSDSSLHSEAKELRVMSAILGLLCVSPKFQALPSHATQLLNVLVDSRKGHLDVLYESGIAEGMVAGLVFSTRRKVLDSNLVDLLVVLLHLLHQQYGKMREQSIPSSPQGFDELVRCGPLMIRLCTGANAKRKMNGRGEDLSPEEDDVDSAFSPRGKIRVEDKIADLASRCLVFLSQVNTAQLQKML</sequence>
<dbReference type="SUPFAM" id="SSF48371">
    <property type="entry name" value="ARM repeat"/>
    <property type="match status" value="2"/>
</dbReference>
<evidence type="ECO:0000256" key="1">
    <source>
        <dbReference type="ARBA" id="ARBA00022741"/>
    </source>
</evidence>
<feature type="compositionally biased region" description="Polar residues" evidence="3">
    <location>
        <begin position="372"/>
        <end position="385"/>
    </location>
</feature>
<reference evidence="5 6" key="1">
    <citation type="journal article" date="2006" name="Science">
        <title>Phytophthora genome sequences uncover evolutionary origins and mechanisms of pathogenesis.</title>
        <authorList>
            <person name="Tyler B.M."/>
            <person name="Tripathy S."/>
            <person name="Zhang X."/>
            <person name="Dehal P."/>
            <person name="Jiang R.H."/>
            <person name="Aerts A."/>
            <person name="Arredondo F.D."/>
            <person name="Baxter L."/>
            <person name="Bensasson D."/>
            <person name="Beynon J.L."/>
            <person name="Chapman J."/>
            <person name="Damasceno C.M."/>
            <person name="Dorrance A.E."/>
            <person name="Dou D."/>
            <person name="Dickerman A.W."/>
            <person name="Dubchak I.L."/>
            <person name="Garbelotto M."/>
            <person name="Gijzen M."/>
            <person name="Gordon S.G."/>
            <person name="Govers F."/>
            <person name="Grunwald N.J."/>
            <person name="Huang W."/>
            <person name="Ivors K.L."/>
            <person name="Jones R.W."/>
            <person name="Kamoun S."/>
            <person name="Krampis K."/>
            <person name="Lamour K.H."/>
            <person name="Lee M.K."/>
            <person name="McDonald W.H."/>
            <person name="Medina M."/>
            <person name="Meijer H.J."/>
            <person name="Nordberg E.K."/>
            <person name="Maclean D.J."/>
            <person name="Ospina-Giraldo M.D."/>
            <person name="Morris P.F."/>
            <person name="Phuntumart V."/>
            <person name="Putnam N.H."/>
            <person name="Rash S."/>
            <person name="Rose J.K."/>
            <person name="Sakihama Y."/>
            <person name="Salamov A.A."/>
            <person name="Savidor A."/>
            <person name="Scheuring C.F."/>
            <person name="Smith B.M."/>
            <person name="Sobral B.W."/>
            <person name="Terry A."/>
            <person name="Torto-Alalibo T.A."/>
            <person name="Win J."/>
            <person name="Xu Z."/>
            <person name="Zhang H."/>
            <person name="Grigoriev I.V."/>
            <person name="Rokhsar D.S."/>
            <person name="Boore J.L."/>
        </authorList>
    </citation>
    <scope>NUCLEOTIDE SEQUENCE [LARGE SCALE GENOMIC DNA]</scope>
    <source>
        <strain evidence="5 6">P6497</strain>
    </source>
</reference>
<dbReference type="Proteomes" id="UP000002640">
    <property type="component" value="Unassembled WGS sequence"/>
</dbReference>
<dbReference type="InterPro" id="IPR044591">
    <property type="entry name" value="RUK"/>
</dbReference>
<keyword evidence="2" id="KW-0067">ATP-binding</keyword>
<feature type="region of interest" description="Disordered" evidence="3">
    <location>
        <begin position="358"/>
        <end position="393"/>
    </location>
</feature>
<feature type="region of interest" description="Disordered" evidence="3">
    <location>
        <begin position="276"/>
        <end position="339"/>
    </location>
</feature>
<dbReference type="EMBL" id="JH159152">
    <property type="protein sequence ID" value="EGZ24374.1"/>
    <property type="molecule type" value="Genomic_DNA"/>
</dbReference>
<dbReference type="PANTHER" id="PTHR46562">
    <property type="entry name" value="SERINE/THREONINE-KINASE ULK4-LIKE PROTEIN-RELATED"/>
    <property type="match status" value="1"/>
</dbReference>
<dbReference type="PROSITE" id="PS50011">
    <property type="entry name" value="PROTEIN_KINASE_DOM"/>
    <property type="match status" value="1"/>
</dbReference>
<dbReference type="Gene3D" id="1.10.510.10">
    <property type="entry name" value="Transferase(Phosphotransferase) domain 1"/>
    <property type="match status" value="1"/>
</dbReference>
<dbReference type="SMART" id="SM00220">
    <property type="entry name" value="S_TKc"/>
    <property type="match status" value="1"/>
</dbReference>
<dbReference type="GO" id="GO:0004672">
    <property type="term" value="F:protein kinase activity"/>
    <property type="evidence" value="ECO:0007669"/>
    <property type="project" value="InterPro"/>
</dbReference>
<dbReference type="InParanoid" id="G4YV75"/>
<organism evidence="5 6">
    <name type="scientific">Phytophthora sojae (strain P6497)</name>
    <name type="common">Soybean stem and root rot agent</name>
    <name type="synonym">Phytophthora megasperma f. sp. glycines</name>
    <dbReference type="NCBI Taxonomy" id="1094619"/>
    <lineage>
        <taxon>Eukaryota</taxon>
        <taxon>Sar</taxon>
        <taxon>Stramenopiles</taxon>
        <taxon>Oomycota</taxon>
        <taxon>Peronosporomycetes</taxon>
        <taxon>Peronosporales</taxon>
        <taxon>Peronosporaceae</taxon>
        <taxon>Phytophthora</taxon>
    </lineage>
</organism>
<dbReference type="FunFam" id="1.10.510.10:FF:000571">
    <property type="entry name" value="Maternal embryonic leucine zipper kinase"/>
    <property type="match status" value="1"/>
</dbReference>
<dbReference type="GO" id="GO:0008017">
    <property type="term" value="F:microtubule binding"/>
    <property type="evidence" value="ECO:0007669"/>
    <property type="project" value="InterPro"/>
</dbReference>
<dbReference type="Gene3D" id="1.25.10.10">
    <property type="entry name" value="Leucine-rich Repeat Variant"/>
    <property type="match status" value="1"/>
</dbReference>
<dbReference type="InterPro" id="IPR008271">
    <property type="entry name" value="Ser/Thr_kinase_AS"/>
</dbReference>
<dbReference type="InterPro" id="IPR011009">
    <property type="entry name" value="Kinase-like_dom_sf"/>
</dbReference>
<evidence type="ECO:0000259" key="4">
    <source>
        <dbReference type="PROSITE" id="PS50011"/>
    </source>
</evidence>
<dbReference type="AlphaFoldDB" id="G4YV75"/>
<dbReference type="CDD" id="cd14010">
    <property type="entry name" value="STKc_ULK4"/>
    <property type="match status" value="1"/>
</dbReference>
<dbReference type="KEGG" id="psoj:PHYSODRAFT_311389"/>
<keyword evidence="6" id="KW-1185">Reference proteome</keyword>
<dbReference type="GeneID" id="20643378"/>
<dbReference type="PROSITE" id="PS00108">
    <property type="entry name" value="PROTEIN_KINASE_ST"/>
    <property type="match status" value="1"/>
</dbReference>
<dbReference type="SUPFAM" id="SSF56112">
    <property type="entry name" value="Protein kinase-like (PK-like)"/>
    <property type="match status" value="1"/>
</dbReference>
<keyword evidence="1" id="KW-0547">Nucleotide-binding</keyword>